<organism evidence="2 3">
    <name type="scientific">Phomopsis amygdali</name>
    <name type="common">Fusicoccum amygdali</name>
    <dbReference type="NCBI Taxonomy" id="1214568"/>
    <lineage>
        <taxon>Eukaryota</taxon>
        <taxon>Fungi</taxon>
        <taxon>Dikarya</taxon>
        <taxon>Ascomycota</taxon>
        <taxon>Pezizomycotina</taxon>
        <taxon>Sordariomycetes</taxon>
        <taxon>Sordariomycetidae</taxon>
        <taxon>Diaporthales</taxon>
        <taxon>Diaporthaceae</taxon>
        <taxon>Diaporthe</taxon>
    </lineage>
</organism>
<dbReference type="AlphaFoldDB" id="A0AAD9W1H1"/>
<evidence type="ECO:0000256" key="1">
    <source>
        <dbReference type="SAM" id="MobiDB-lite"/>
    </source>
</evidence>
<keyword evidence="3" id="KW-1185">Reference proteome</keyword>
<evidence type="ECO:0000313" key="2">
    <source>
        <dbReference type="EMBL" id="KAK2604416.1"/>
    </source>
</evidence>
<reference evidence="2" key="1">
    <citation type="submission" date="2023-06" db="EMBL/GenBank/DDBJ databases">
        <authorList>
            <person name="Noh H."/>
        </authorList>
    </citation>
    <scope>NUCLEOTIDE SEQUENCE</scope>
    <source>
        <strain evidence="2">DUCC20226</strain>
    </source>
</reference>
<evidence type="ECO:0000313" key="3">
    <source>
        <dbReference type="Proteomes" id="UP001265746"/>
    </source>
</evidence>
<feature type="region of interest" description="Disordered" evidence="1">
    <location>
        <begin position="344"/>
        <end position="372"/>
    </location>
</feature>
<comment type="caution">
    <text evidence="2">The sequence shown here is derived from an EMBL/GenBank/DDBJ whole genome shotgun (WGS) entry which is preliminary data.</text>
</comment>
<feature type="region of interest" description="Disordered" evidence="1">
    <location>
        <begin position="1"/>
        <end position="20"/>
    </location>
</feature>
<dbReference type="EMBL" id="JAUJFL010000004">
    <property type="protein sequence ID" value="KAK2604416.1"/>
    <property type="molecule type" value="Genomic_DNA"/>
</dbReference>
<proteinExistence type="predicted"/>
<feature type="compositionally biased region" description="Polar residues" evidence="1">
    <location>
        <begin position="362"/>
        <end position="372"/>
    </location>
</feature>
<protein>
    <submittedName>
        <fullName evidence="2">Uncharacterized protein</fullName>
    </submittedName>
</protein>
<name>A0AAD9W1H1_PHOAM</name>
<gene>
    <name evidence="2" type="ORF">N8I77_007350</name>
</gene>
<sequence>MASSKRPNTDVEHNKVTLGRSKIRRGKDGKALVDAIRNNVLLFLQNLSDEEAQNYSQKKFESTLSSAVAGALDPGVGPEAVVDLREHGYDNTILYANKQGGQLMASLLNLIDDNAEGLLAKMRQNLDVEKARADKVEQTLAYLQGLIPISPAGQSHLSMDIEALEEPGANSGWMYGVLWAAVMQWMDARLRQMRMYGQATGRGPKEPPSLDERTKMINTRVHGGDLRVDAIICMISFGDHRHADPHYQGFFKDAFVEMYQLKVDDGYWLDQYKPYAAHVTSLITQARNNENWQANGAALQTLDTREKAVINMLKKCTVKKNPTNQWDLHKTPLKNWPPAAYLRDAPGTQQRTAGTAGARMTLRTQPRVNYGP</sequence>
<accession>A0AAD9W1H1</accession>
<dbReference type="Proteomes" id="UP001265746">
    <property type="component" value="Unassembled WGS sequence"/>
</dbReference>